<sequence>MNESINNRILSGQLKLISKYSVAALVEHKTGAPVKWTEDKALELGKHLKAWMEADLDNLFVDEFLITYGLYGKLIHDLCNKYSNFRKIYGICTEIQRFRLVRGGLNNEFNPMFDKFILVNHHKYKDKVTTEEDNNGNRAKQALSAWNERKQTGI</sequence>
<feature type="region of interest" description="Disordered" evidence="1">
    <location>
        <begin position="128"/>
        <end position="154"/>
    </location>
</feature>
<accession>X0SZH0</accession>
<comment type="caution">
    <text evidence="2">The sequence shown here is derived from an EMBL/GenBank/DDBJ whole genome shotgun (WGS) entry which is preliminary data.</text>
</comment>
<organism evidence="2">
    <name type="scientific">marine sediment metagenome</name>
    <dbReference type="NCBI Taxonomy" id="412755"/>
    <lineage>
        <taxon>unclassified sequences</taxon>
        <taxon>metagenomes</taxon>
        <taxon>ecological metagenomes</taxon>
    </lineage>
</organism>
<evidence type="ECO:0000313" key="2">
    <source>
        <dbReference type="EMBL" id="GAF69210.1"/>
    </source>
</evidence>
<evidence type="ECO:0000256" key="1">
    <source>
        <dbReference type="SAM" id="MobiDB-lite"/>
    </source>
</evidence>
<protein>
    <submittedName>
        <fullName evidence="2">Uncharacterized protein</fullName>
    </submittedName>
</protein>
<gene>
    <name evidence="2" type="ORF">S01H1_10105</name>
</gene>
<reference evidence="2" key="1">
    <citation type="journal article" date="2014" name="Front. Microbiol.">
        <title>High frequency of phylogenetically diverse reductive dehalogenase-homologous genes in deep subseafloor sedimentary metagenomes.</title>
        <authorList>
            <person name="Kawai M."/>
            <person name="Futagami T."/>
            <person name="Toyoda A."/>
            <person name="Takaki Y."/>
            <person name="Nishi S."/>
            <person name="Hori S."/>
            <person name="Arai W."/>
            <person name="Tsubouchi T."/>
            <person name="Morono Y."/>
            <person name="Uchiyama I."/>
            <person name="Ito T."/>
            <person name="Fujiyama A."/>
            <person name="Inagaki F."/>
            <person name="Takami H."/>
        </authorList>
    </citation>
    <scope>NUCLEOTIDE SEQUENCE</scope>
    <source>
        <strain evidence="2">Expedition CK06-06</strain>
    </source>
</reference>
<name>X0SZH0_9ZZZZ</name>
<dbReference type="AlphaFoldDB" id="X0SZH0"/>
<proteinExistence type="predicted"/>
<dbReference type="EMBL" id="BARS01005164">
    <property type="protein sequence ID" value="GAF69210.1"/>
    <property type="molecule type" value="Genomic_DNA"/>
</dbReference>